<feature type="transmembrane region" description="Helical" evidence="1">
    <location>
        <begin position="37"/>
        <end position="55"/>
    </location>
</feature>
<comment type="caution">
    <text evidence="3">The sequence shown here is derived from an EMBL/GenBank/DDBJ whole genome shotgun (WGS) entry which is preliminary data.</text>
</comment>
<keyword evidence="4" id="KW-1185">Reference proteome</keyword>
<dbReference type="RefSeq" id="WP_022937294.1">
    <property type="nucleotide sequence ID" value="NZ_BAABZA010000001.1"/>
</dbReference>
<evidence type="ECO:0000313" key="2">
    <source>
        <dbReference type="EMBL" id="MDY5169779.1"/>
    </source>
</evidence>
<gene>
    <name evidence="3" type="ORF">DES51_11298</name>
    <name evidence="2" type="ORF">MQE39_16805</name>
</gene>
<dbReference type="AlphaFoldDB" id="A0A2V2F166"/>
<evidence type="ECO:0000313" key="4">
    <source>
        <dbReference type="Proteomes" id="UP000247612"/>
    </source>
</evidence>
<name>A0A2V2F166_9FIRM</name>
<dbReference type="InterPro" id="IPR032820">
    <property type="entry name" value="ATPase_put"/>
</dbReference>
<reference evidence="3 4" key="1">
    <citation type="submission" date="2018-05" db="EMBL/GenBank/DDBJ databases">
        <title>Genomic Encyclopedia of Type Strains, Phase IV (KMG-IV): sequencing the most valuable type-strain genomes for metagenomic binning, comparative biology and taxonomic classification.</title>
        <authorList>
            <person name="Goeker M."/>
        </authorList>
    </citation>
    <scope>NUCLEOTIDE SEQUENCE [LARGE SCALE GENOMIC DNA]</scope>
    <source>
        <strain evidence="3 4">JC118</strain>
    </source>
</reference>
<protein>
    <submittedName>
        <fullName evidence="2">AtpZ/AtpI family protein</fullName>
    </submittedName>
    <submittedName>
        <fullName evidence="3">Putative F0F1-ATPase subunit (Ca2+/Mg2+ transporter)</fullName>
    </submittedName>
</protein>
<dbReference type="OrthoDB" id="1655813at2"/>
<keyword evidence="1" id="KW-0812">Transmembrane</keyword>
<sequence>MNGYHKATRFVTRIVVGSIFAIFFGKWVDEQLHTTPWIMIALLLYVLFGSLYLLIRETSKNG</sequence>
<proteinExistence type="predicted"/>
<evidence type="ECO:0000313" key="3">
    <source>
        <dbReference type="EMBL" id="PXX77158.1"/>
    </source>
</evidence>
<dbReference type="Pfam" id="PF09527">
    <property type="entry name" value="ATPase_gene1"/>
    <property type="match status" value="1"/>
</dbReference>
<dbReference type="Proteomes" id="UP000247612">
    <property type="component" value="Unassembled WGS sequence"/>
</dbReference>
<feature type="transmembrane region" description="Helical" evidence="1">
    <location>
        <begin position="7"/>
        <end position="25"/>
    </location>
</feature>
<dbReference type="GeneID" id="94440481"/>
<reference evidence="2" key="2">
    <citation type="submission" date="2022-03" db="EMBL/GenBank/DDBJ databases">
        <title>First case of bacteraemia caused by Dielma fastidiosa in a patient hospitalised with diverticulitis.</title>
        <authorList>
            <person name="Forman-Ankjaer B."/>
            <person name="Hvid-Jensen F."/>
            <person name="Kobel C.M."/>
            <person name="Greve T."/>
        </authorList>
    </citation>
    <scope>NUCLEOTIDE SEQUENCE</scope>
    <source>
        <strain evidence="2">AUH_DF_2021</strain>
    </source>
</reference>
<dbReference type="EMBL" id="JALDAW010000023">
    <property type="protein sequence ID" value="MDY5169779.1"/>
    <property type="molecule type" value="Genomic_DNA"/>
</dbReference>
<dbReference type="Proteomes" id="UP001276902">
    <property type="component" value="Unassembled WGS sequence"/>
</dbReference>
<dbReference type="STRING" id="1034346.GCA_000313565_00980"/>
<organism evidence="3 4">
    <name type="scientific">Dielma fastidiosa</name>
    <dbReference type="NCBI Taxonomy" id="1034346"/>
    <lineage>
        <taxon>Bacteria</taxon>
        <taxon>Bacillati</taxon>
        <taxon>Bacillota</taxon>
        <taxon>Erysipelotrichia</taxon>
        <taxon>Erysipelotrichales</taxon>
        <taxon>Erysipelotrichaceae</taxon>
        <taxon>Dielma</taxon>
    </lineage>
</organism>
<keyword evidence="1" id="KW-1133">Transmembrane helix</keyword>
<accession>A0A2V2F166</accession>
<dbReference type="EMBL" id="QJKH01000012">
    <property type="protein sequence ID" value="PXX77158.1"/>
    <property type="molecule type" value="Genomic_DNA"/>
</dbReference>
<evidence type="ECO:0000256" key="1">
    <source>
        <dbReference type="SAM" id="Phobius"/>
    </source>
</evidence>
<keyword evidence="1" id="KW-0472">Membrane</keyword>